<keyword evidence="3" id="KW-1185">Reference proteome</keyword>
<dbReference type="AlphaFoldDB" id="A0A0N7KT12"/>
<feature type="non-terminal residue" evidence="2">
    <location>
        <position position="1"/>
    </location>
</feature>
<dbReference type="InParanoid" id="A0A0N7KT12"/>
<sequence>TEGEATPVRPQGGVGSAPQRTAGGGANGGHDAENSGPSQRRGRGDSMADDVAEQMRDGMKR</sequence>
<reference evidence="3" key="1">
    <citation type="journal article" date="2005" name="Nature">
        <title>The map-based sequence of the rice genome.</title>
        <authorList>
            <consortium name="International rice genome sequencing project (IRGSP)"/>
            <person name="Matsumoto T."/>
            <person name="Wu J."/>
            <person name="Kanamori H."/>
            <person name="Katayose Y."/>
            <person name="Fujisawa M."/>
            <person name="Namiki N."/>
            <person name="Mizuno H."/>
            <person name="Yamamoto K."/>
            <person name="Antonio B.A."/>
            <person name="Baba T."/>
            <person name="Sakata K."/>
            <person name="Nagamura Y."/>
            <person name="Aoki H."/>
            <person name="Arikawa K."/>
            <person name="Arita K."/>
            <person name="Bito T."/>
            <person name="Chiden Y."/>
            <person name="Fujitsuka N."/>
            <person name="Fukunaka R."/>
            <person name="Hamada M."/>
            <person name="Harada C."/>
            <person name="Hayashi A."/>
            <person name="Hijishita S."/>
            <person name="Honda M."/>
            <person name="Hosokawa S."/>
            <person name="Ichikawa Y."/>
            <person name="Idonuma A."/>
            <person name="Iijima M."/>
            <person name="Ikeda M."/>
            <person name="Ikeno M."/>
            <person name="Ito K."/>
            <person name="Ito S."/>
            <person name="Ito T."/>
            <person name="Ito Y."/>
            <person name="Ito Y."/>
            <person name="Iwabuchi A."/>
            <person name="Kamiya K."/>
            <person name="Karasawa W."/>
            <person name="Kurita K."/>
            <person name="Katagiri S."/>
            <person name="Kikuta A."/>
            <person name="Kobayashi H."/>
            <person name="Kobayashi N."/>
            <person name="Machita K."/>
            <person name="Maehara T."/>
            <person name="Masukawa M."/>
            <person name="Mizubayashi T."/>
            <person name="Mukai Y."/>
            <person name="Nagasaki H."/>
            <person name="Nagata Y."/>
            <person name="Naito S."/>
            <person name="Nakashima M."/>
            <person name="Nakama Y."/>
            <person name="Nakamichi Y."/>
            <person name="Nakamura M."/>
            <person name="Meguro A."/>
            <person name="Negishi M."/>
            <person name="Ohta I."/>
            <person name="Ohta T."/>
            <person name="Okamoto M."/>
            <person name="Ono N."/>
            <person name="Saji S."/>
            <person name="Sakaguchi M."/>
            <person name="Sakai K."/>
            <person name="Shibata M."/>
            <person name="Shimokawa T."/>
            <person name="Song J."/>
            <person name="Takazaki Y."/>
            <person name="Terasawa K."/>
            <person name="Tsugane M."/>
            <person name="Tsuji K."/>
            <person name="Ueda S."/>
            <person name="Waki K."/>
            <person name="Yamagata H."/>
            <person name="Yamamoto M."/>
            <person name="Yamamoto S."/>
            <person name="Yamane H."/>
            <person name="Yoshiki S."/>
            <person name="Yoshihara R."/>
            <person name="Yukawa K."/>
            <person name="Zhong H."/>
            <person name="Yano M."/>
            <person name="Yuan Q."/>
            <person name="Ouyang S."/>
            <person name="Liu J."/>
            <person name="Jones K.M."/>
            <person name="Gansberger K."/>
            <person name="Moffat K."/>
            <person name="Hill J."/>
            <person name="Bera J."/>
            <person name="Fadrosh D."/>
            <person name="Jin S."/>
            <person name="Johri S."/>
            <person name="Kim M."/>
            <person name="Overton L."/>
            <person name="Reardon M."/>
            <person name="Tsitrin T."/>
            <person name="Vuong H."/>
            <person name="Weaver B."/>
            <person name="Ciecko A."/>
            <person name="Tallon L."/>
            <person name="Jackson J."/>
            <person name="Pai G."/>
            <person name="Aken S.V."/>
            <person name="Utterback T."/>
            <person name="Reidmuller S."/>
            <person name="Feldblyum T."/>
            <person name="Hsiao J."/>
            <person name="Zismann V."/>
            <person name="Iobst S."/>
            <person name="de Vazeille A.R."/>
            <person name="Buell C.R."/>
            <person name="Ying K."/>
            <person name="Li Y."/>
            <person name="Lu T."/>
            <person name="Huang Y."/>
            <person name="Zhao Q."/>
            <person name="Feng Q."/>
            <person name="Zhang L."/>
            <person name="Zhu J."/>
            <person name="Weng Q."/>
            <person name="Mu J."/>
            <person name="Lu Y."/>
            <person name="Fan D."/>
            <person name="Liu Y."/>
            <person name="Guan J."/>
            <person name="Zhang Y."/>
            <person name="Yu S."/>
            <person name="Liu X."/>
            <person name="Zhang Y."/>
            <person name="Hong G."/>
            <person name="Han B."/>
            <person name="Choisne N."/>
            <person name="Demange N."/>
            <person name="Orjeda G."/>
            <person name="Samain S."/>
            <person name="Cattolico L."/>
            <person name="Pelletier E."/>
            <person name="Couloux A."/>
            <person name="Segurens B."/>
            <person name="Wincker P."/>
            <person name="D'Hont A."/>
            <person name="Scarpelli C."/>
            <person name="Weissenbach J."/>
            <person name="Salanoubat M."/>
            <person name="Quetier F."/>
            <person name="Yu Y."/>
            <person name="Kim H.R."/>
            <person name="Rambo T."/>
            <person name="Currie J."/>
            <person name="Collura K."/>
            <person name="Luo M."/>
            <person name="Yang T."/>
            <person name="Ammiraju J.S.S."/>
            <person name="Engler F."/>
            <person name="Soderlund C."/>
            <person name="Wing R.A."/>
            <person name="Palmer L.E."/>
            <person name="de la Bastide M."/>
            <person name="Spiegel L."/>
            <person name="Nascimento L."/>
            <person name="Zutavern T."/>
            <person name="O'Shaughnessy A."/>
            <person name="Dike S."/>
            <person name="Dedhia N."/>
            <person name="Preston R."/>
            <person name="Balija V."/>
            <person name="McCombie W.R."/>
            <person name="Chow T."/>
            <person name="Chen H."/>
            <person name="Chung M."/>
            <person name="Chen C."/>
            <person name="Shaw J."/>
            <person name="Wu H."/>
            <person name="Hsiao K."/>
            <person name="Chao Y."/>
            <person name="Chu M."/>
            <person name="Cheng C."/>
            <person name="Hour A."/>
            <person name="Lee P."/>
            <person name="Lin S."/>
            <person name="Lin Y."/>
            <person name="Liou J."/>
            <person name="Liu S."/>
            <person name="Hsing Y."/>
            <person name="Raghuvanshi S."/>
            <person name="Mohanty A."/>
            <person name="Bharti A.K."/>
            <person name="Gaur A."/>
            <person name="Gupta V."/>
            <person name="Kumar D."/>
            <person name="Ravi V."/>
            <person name="Vij S."/>
            <person name="Kapur A."/>
            <person name="Khurana P."/>
            <person name="Khurana P."/>
            <person name="Khurana J.P."/>
            <person name="Tyagi A.K."/>
            <person name="Gaikwad K."/>
            <person name="Singh A."/>
            <person name="Dalal V."/>
            <person name="Srivastava S."/>
            <person name="Dixit A."/>
            <person name="Pal A.K."/>
            <person name="Ghazi I.A."/>
            <person name="Yadav M."/>
            <person name="Pandit A."/>
            <person name="Bhargava A."/>
            <person name="Sureshbabu K."/>
            <person name="Batra K."/>
            <person name="Sharma T.R."/>
            <person name="Mohapatra T."/>
            <person name="Singh N.K."/>
            <person name="Messing J."/>
            <person name="Nelson A.B."/>
            <person name="Fuks G."/>
            <person name="Kavchok S."/>
            <person name="Keizer G."/>
            <person name="Linton E."/>
            <person name="Llaca V."/>
            <person name="Song R."/>
            <person name="Tanyolac B."/>
            <person name="Young S."/>
            <person name="Ho-Il K."/>
            <person name="Hahn J.H."/>
            <person name="Sangsakoo G."/>
            <person name="Vanavichit A."/>
            <person name="de Mattos Luiz.A.T."/>
            <person name="Zimmer P.D."/>
            <person name="Malone G."/>
            <person name="Dellagostin O."/>
            <person name="de Oliveira A.C."/>
            <person name="Bevan M."/>
            <person name="Bancroft I."/>
            <person name="Minx P."/>
            <person name="Cordum H."/>
            <person name="Wilson R."/>
            <person name="Cheng Z."/>
            <person name="Jin W."/>
            <person name="Jiang J."/>
            <person name="Leong S.A."/>
            <person name="Iwama H."/>
            <person name="Gojobori T."/>
            <person name="Itoh T."/>
            <person name="Niimura Y."/>
            <person name="Fujii Y."/>
            <person name="Habara T."/>
            <person name="Sakai H."/>
            <person name="Sato Y."/>
            <person name="Wilson G."/>
            <person name="Kumar K."/>
            <person name="McCouch S."/>
            <person name="Juretic N."/>
            <person name="Hoen D."/>
            <person name="Wright S."/>
            <person name="Bruskiewich R."/>
            <person name="Bureau T."/>
            <person name="Miyao A."/>
            <person name="Hirochika H."/>
            <person name="Nishikawa T."/>
            <person name="Kadowaki K."/>
            <person name="Sugiura M."/>
            <person name="Burr B."/>
            <person name="Sasaki T."/>
        </authorList>
    </citation>
    <scope>NUCLEOTIDE SEQUENCE [LARGE SCALE GENOMIC DNA]</scope>
    <source>
        <strain evidence="3">cv. Nipponbare</strain>
    </source>
</reference>
<dbReference type="Gramene" id="Os11t0539901-01">
    <property type="protein sequence ID" value="Os11t0539901-01"/>
    <property type="gene ID" value="Os11g0539901"/>
</dbReference>
<reference evidence="2 3" key="3">
    <citation type="journal article" date="2013" name="Rice">
        <title>Improvement of the Oryza sativa Nipponbare reference genome using next generation sequence and optical map data.</title>
        <authorList>
            <person name="Kawahara Y."/>
            <person name="de la Bastide M."/>
            <person name="Hamilton J.P."/>
            <person name="Kanamori H."/>
            <person name="McCombie W.R."/>
            <person name="Ouyang S."/>
            <person name="Schwartz D.C."/>
            <person name="Tanaka T."/>
            <person name="Wu J."/>
            <person name="Zhou S."/>
            <person name="Childs K.L."/>
            <person name="Davidson R.M."/>
            <person name="Lin H."/>
            <person name="Quesada-Ocampo L."/>
            <person name="Vaillancourt B."/>
            <person name="Sakai H."/>
            <person name="Lee S.S."/>
            <person name="Kim J."/>
            <person name="Numa H."/>
            <person name="Itoh T."/>
            <person name="Buell C.R."/>
            <person name="Matsumoto T."/>
        </authorList>
    </citation>
    <scope>NUCLEOTIDE SEQUENCE [LARGE SCALE GENOMIC DNA]</scope>
    <source>
        <strain evidence="3">cv. Nipponbare</strain>
    </source>
</reference>
<accession>A0A0N7KT12</accession>
<evidence type="ECO:0000313" key="3">
    <source>
        <dbReference type="Proteomes" id="UP000059680"/>
    </source>
</evidence>
<dbReference type="Proteomes" id="UP000059680">
    <property type="component" value="Chromosome 11"/>
</dbReference>
<dbReference type="PaxDb" id="39947-A0A0N7KT12"/>
<feature type="region of interest" description="Disordered" evidence="1">
    <location>
        <begin position="1"/>
        <end position="61"/>
    </location>
</feature>
<name>A0A0N7KT12_ORYSJ</name>
<gene>
    <name evidence="2" type="ordered locus">Os11g0539901</name>
    <name evidence="2" type="ORF">OSNPB_110539901</name>
</gene>
<evidence type="ECO:0000313" key="2">
    <source>
        <dbReference type="EMBL" id="BAT14330.1"/>
    </source>
</evidence>
<reference evidence="2 3" key="2">
    <citation type="journal article" date="2013" name="Plant Cell Physiol.">
        <title>Rice Annotation Project Database (RAP-DB): an integrative and interactive database for rice genomics.</title>
        <authorList>
            <person name="Sakai H."/>
            <person name="Lee S.S."/>
            <person name="Tanaka T."/>
            <person name="Numa H."/>
            <person name="Kim J."/>
            <person name="Kawahara Y."/>
            <person name="Wakimoto H."/>
            <person name="Yang C.C."/>
            <person name="Iwamoto M."/>
            <person name="Abe T."/>
            <person name="Yamada Y."/>
            <person name="Muto A."/>
            <person name="Inokuchi H."/>
            <person name="Ikemura T."/>
            <person name="Matsumoto T."/>
            <person name="Sasaki T."/>
            <person name="Itoh T."/>
        </authorList>
    </citation>
    <scope>NUCLEOTIDE SEQUENCE [LARGE SCALE GENOMIC DNA]</scope>
    <source>
        <strain evidence="3">cv. Nipponbare</strain>
    </source>
</reference>
<proteinExistence type="predicted"/>
<organism evidence="2 3">
    <name type="scientific">Oryza sativa subsp. japonica</name>
    <name type="common">Rice</name>
    <dbReference type="NCBI Taxonomy" id="39947"/>
    <lineage>
        <taxon>Eukaryota</taxon>
        <taxon>Viridiplantae</taxon>
        <taxon>Streptophyta</taxon>
        <taxon>Embryophyta</taxon>
        <taxon>Tracheophyta</taxon>
        <taxon>Spermatophyta</taxon>
        <taxon>Magnoliopsida</taxon>
        <taxon>Liliopsida</taxon>
        <taxon>Poales</taxon>
        <taxon>Poaceae</taxon>
        <taxon>BOP clade</taxon>
        <taxon>Oryzoideae</taxon>
        <taxon>Oryzeae</taxon>
        <taxon>Oryzinae</taxon>
        <taxon>Oryza</taxon>
        <taxon>Oryza sativa</taxon>
    </lineage>
</organism>
<evidence type="ECO:0000256" key="1">
    <source>
        <dbReference type="SAM" id="MobiDB-lite"/>
    </source>
</evidence>
<dbReference type="EMBL" id="AP014967">
    <property type="protein sequence ID" value="BAT14330.1"/>
    <property type="molecule type" value="Genomic_DNA"/>
</dbReference>
<protein>
    <submittedName>
        <fullName evidence="2">Os11g0539901 protein</fullName>
    </submittedName>
</protein>